<reference evidence="1" key="1">
    <citation type="submission" date="2022-11" db="EMBL/GenBank/DDBJ databases">
        <authorList>
            <person name="Petersen C."/>
        </authorList>
    </citation>
    <scope>NUCLEOTIDE SEQUENCE</scope>
    <source>
        <strain evidence="1">IBT 22155</strain>
    </source>
</reference>
<dbReference type="RefSeq" id="XP_056521732.1">
    <property type="nucleotide sequence ID" value="XM_056668136.1"/>
</dbReference>
<dbReference type="AlphaFoldDB" id="A0A9W9GWR1"/>
<sequence length="72" mass="8349">MDEDVSIIDGRPGVMRIGYTDNRDRFCDWRNWNRWVPTIKQSCKEDTRPGAELLPIAIVLVAVDEGAREDWT</sequence>
<dbReference type="GeneID" id="81407306"/>
<gene>
    <name evidence="1" type="ORF">N7515_007392</name>
</gene>
<dbReference type="Proteomes" id="UP001149079">
    <property type="component" value="Unassembled WGS sequence"/>
</dbReference>
<proteinExistence type="predicted"/>
<evidence type="ECO:0000313" key="1">
    <source>
        <dbReference type="EMBL" id="KAJ5131353.1"/>
    </source>
</evidence>
<organism evidence="1 2">
    <name type="scientific">Penicillium bovifimosum</name>
    <dbReference type="NCBI Taxonomy" id="126998"/>
    <lineage>
        <taxon>Eukaryota</taxon>
        <taxon>Fungi</taxon>
        <taxon>Dikarya</taxon>
        <taxon>Ascomycota</taxon>
        <taxon>Pezizomycotina</taxon>
        <taxon>Eurotiomycetes</taxon>
        <taxon>Eurotiomycetidae</taxon>
        <taxon>Eurotiales</taxon>
        <taxon>Aspergillaceae</taxon>
        <taxon>Penicillium</taxon>
    </lineage>
</organism>
<protein>
    <submittedName>
        <fullName evidence="1">Uncharacterized protein</fullName>
    </submittedName>
</protein>
<dbReference type="EMBL" id="JAPQKL010000005">
    <property type="protein sequence ID" value="KAJ5131353.1"/>
    <property type="molecule type" value="Genomic_DNA"/>
</dbReference>
<evidence type="ECO:0000313" key="2">
    <source>
        <dbReference type="Proteomes" id="UP001149079"/>
    </source>
</evidence>
<name>A0A9W9GWR1_9EURO</name>
<comment type="caution">
    <text evidence="1">The sequence shown here is derived from an EMBL/GenBank/DDBJ whole genome shotgun (WGS) entry which is preliminary data.</text>
</comment>
<reference evidence="1" key="2">
    <citation type="journal article" date="2023" name="IMA Fungus">
        <title>Comparative genomic study of the Penicillium genus elucidates a diverse pangenome and 15 lateral gene transfer events.</title>
        <authorList>
            <person name="Petersen C."/>
            <person name="Sorensen T."/>
            <person name="Nielsen M.R."/>
            <person name="Sondergaard T.E."/>
            <person name="Sorensen J.L."/>
            <person name="Fitzpatrick D.A."/>
            <person name="Frisvad J.C."/>
            <person name="Nielsen K.L."/>
        </authorList>
    </citation>
    <scope>NUCLEOTIDE SEQUENCE</scope>
    <source>
        <strain evidence="1">IBT 22155</strain>
    </source>
</reference>
<keyword evidence="2" id="KW-1185">Reference proteome</keyword>
<accession>A0A9W9GWR1</accession>